<dbReference type="EMBL" id="CP126655">
    <property type="protein sequence ID" value="WJZ92490.1"/>
    <property type="molecule type" value="Genomic_DNA"/>
</dbReference>
<dbReference type="InterPro" id="IPR008978">
    <property type="entry name" value="HSP20-like_chaperone"/>
</dbReference>
<dbReference type="CDD" id="cd06464">
    <property type="entry name" value="ACD_sHsps-like"/>
    <property type="match status" value="1"/>
</dbReference>
<evidence type="ECO:0000259" key="8">
    <source>
        <dbReference type="PROSITE" id="PS01031"/>
    </source>
</evidence>
<evidence type="ECO:0000256" key="6">
    <source>
        <dbReference type="SAM" id="MobiDB-lite"/>
    </source>
</evidence>
<keyword evidence="7" id="KW-1133">Transmembrane helix</keyword>
<evidence type="ECO:0000256" key="3">
    <source>
        <dbReference type="ARBA" id="ARBA00022821"/>
    </source>
</evidence>
<dbReference type="PANTHER" id="PTHR43670:SF107">
    <property type="entry name" value="17.8 KDA CLASS I HEAT SHOCK PROTEIN-LIKE"/>
    <property type="match status" value="1"/>
</dbReference>
<keyword evidence="2" id="KW-1003">Cell membrane</keyword>
<accession>A0ABY9CAW2</accession>
<proteinExistence type="inferred from homology"/>
<gene>
    <name evidence="9" type="ORF">VitviT2T_011480</name>
</gene>
<feature type="region of interest" description="Disordered" evidence="6">
    <location>
        <begin position="109"/>
        <end position="154"/>
    </location>
</feature>
<evidence type="ECO:0000256" key="2">
    <source>
        <dbReference type="ARBA" id="ARBA00022475"/>
    </source>
</evidence>
<dbReference type="Proteomes" id="UP001227230">
    <property type="component" value="Chromosome 8"/>
</dbReference>
<comment type="subcellular location">
    <subcellularLocation>
        <location evidence="1">Cell membrane</location>
        <topology evidence="1">Single-pass membrane protein</topology>
    </subcellularLocation>
</comment>
<organism evidence="9 10">
    <name type="scientific">Vitis vinifera</name>
    <name type="common">Grape</name>
    <dbReference type="NCBI Taxonomy" id="29760"/>
    <lineage>
        <taxon>Eukaryota</taxon>
        <taxon>Viridiplantae</taxon>
        <taxon>Streptophyta</taxon>
        <taxon>Embryophyta</taxon>
        <taxon>Tracheophyta</taxon>
        <taxon>Spermatophyta</taxon>
        <taxon>Magnoliopsida</taxon>
        <taxon>eudicotyledons</taxon>
        <taxon>Gunneridae</taxon>
        <taxon>Pentapetalae</taxon>
        <taxon>rosids</taxon>
        <taxon>Vitales</taxon>
        <taxon>Vitaceae</taxon>
        <taxon>Viteae</taxon>
        <taxon>Vitis</taxon>
    </lineage>
</organism>
<evidence type="ECO:0000256" key="4">
    <source>
        <dbReference type="PROSITE-ProRule" id="PRU00285"/>
    </source>
</evidence>
<dbReference type="PANTHER" id="PTHR43670">
    <property type="entry name" value="HEAT SHOCK PROTEIN 26"/>
    <property type="match status" value="1"/>
</dbReference>
<dbReference type="PROSITE" id="PS01031">
    <property type="entry name" value="SHSP"/>
    <property type="match status" value="1"/>
</dbReference>
<comment type="similarity">
    <text evidence="4 5">Belongs to the small heat shock protein (HSP20) family.</text>
</comment>
<feature type="domain" description="SHSP" evidence="8">
    <location>
        <begin position="13"/>
        <end position="121"/>
    </location>
</feature>
<name>A0ABY9CAW2_VITVI</name>
<protein>
    <recommendedName>
        <fullName evidence="8">SHSP domain-containing protein</fullName>
    </recommendedName>
</protein>
<dbReference type="InterPro" id="IPR002068">
    <property type="entry name" value="A-crystallin/Hsp20_dom"/>
</dbReference>
<feature type="transmembrane region" description="Helical" evidence="7">
    <location>
        <begin position="164"/>
        <end position="181"/>
    </location>
</feature>
<sequence>MDAKADQAAGAPLRSYREFEPFCEWERKEDKDTLLVQLPPGFKKDHLKVLVSNQGLVRFSGESQADGNTWSRFHREIRVPKNCNMNGIQAKFLRGNLHIIMPKNINSTAAQDQAAPPVGESQEQGKAKLKEEKGEGDEKAKVDESRNAEGRNGVESSTVSRLKMGFLVVALVVAFGAYAAYNYQYFINWTEK</sequence>
<keyword evidence="7" id="KW-0472">Membrane</keyword>
<evidence type="ECO:0000256" key="1">
    <source>
        <dbReference type="ARBA" id="ARBA00004162"/>
    </source>
</evidence>
<dbReference type="Gene3D" id="2.60.40.790">
    <property type="match status" value="1"/>
</dbReference>
<evidence type="ECO:0000256" key="5">
    <source>
        <dbReference type="RuleBase" id="RU003616"/>
    </source>
</evidence>
<keyword evidence="10" id="KW-1185">Reference proteome</keyword>
<keyword evidence="7" id="KW-0812">Transmembrane</keyword>
<feature type="compositionally biased region" description="Basic and acidic residues" evidence="6">
    <location>
        <begin position="123"/>
        <end position="149"/>
    </location>
</feature>
<evidence type="ECO:0000256" key="7">
    <source>
        <dbReference type="SAM" id="Phobius"/>
    </source>
</evidence>
<dbReference type="Pfam" id="PF00011">
    <property type="entry name" value="HSP20"/>
    <property type="match status" value="1"/>
</dbReference>
<evidence type="ECO:0000313" key="10">
    <source>
        <dbReference type="Proteomes" id="UP001227230"/>
    </source>
</evidence>
<keyword evidence="3" id="KW-0611">Plant defense</keyword>
<evidence type="ECO:0000313" key="9">
    <source>
        <dbReference type="EMBL" id="WJZ92490.1"/>
    </source>
</evidence>
<reference evidence="9 10" key="1">
    <citation type="journal article" date="2023" name="Hortic Res">
        <title>The complete reference genome for grapevine (Vitis vinifera L.) genetics and breeding.</title>
        <authorList>
            <person name="Shi X."/>
            <person name="Cao S."/>
            <person name="Wang X."/>
            <person name="Huang S."/>
            <person name="Wang Y."/>
            <person name="Liu Z."/>
            <person name="Liu W."/>
            <person name="Leng X."/>
            <person name="Peng Y."/>
            <person name="Wang N."/>
            <person name="Wang Y."/>
            <person name="Ma Z."/>
            <person name="Xu X."/>
            <person name="Zhang F."/>
            <person name="Xue H."/>
            <person name="Zhong H."/>
            <person name="Wang Y."/>
            <person name="Zhang K."/>
            <person name="Velt A."/>
            <person name="Avia K."/>
            <person name="Holtgrawe D."/>
            <person name="Grimplet J."/>
            <person name="Matus J.T."/>
            <person name="Ware D."/>
            <person name="Wu X."/>
            <person name="Wang H."/>
            <person name="Liu C."/>
            <person name="Fang Y."/>
            <person name="Rustenholz C."/>
            <person name="Cheng Z."/>
            <person name="Xiao H."/>
            <person name="Zhou Y."/>
        </authorList>
    </citation>
    <scope>NUCLEOTIDE SEQUENCE [LARGE SCALE GENOMIC DNA]</scope>
    <source>
        <strain evidence="10">cv. Pinot noir / PN40024</strain>
        <tissue evidence="9">Leaf</tissue>
    </source>
</reference>
<dbReference type="SUPFAM" id="SSF49764">
    <property type="entry name" value="HSP20-like chaperones"/>
    <property type="match status" value="1"/>
</dbReference>